<keyword evidence="5" id="KW-0812">Transmembrane</keyword>
<protein>
    <recommendedName>
        <fullName evidence="9">Membrane protein BRI3</fullName>
    </recommendedName>
    <alternativeName>
        <fullName evidence="10">Brain protein I3</fullName>
    </alternativeName>
</protein>
<dbReference type="EMBL" id="JNBR01000802">
    <property type="protein sequence ID" value="OQR89512.1"/>
    <property type="molecule type" value="Genomic_DNA"/>
</dbReference>
<evidence type="ECO:0000256" key="7">
    <source>
        <dbReference type="ARBA" id="ARBA00023136"/>
    </source>
</evidence>
<evidence type="ECO:0000313" key="12">
    <source>
        <dbReference type="EMBL" id="OQR89512.1"/>
    </source>
</evidence>
<dbReference type="GO" id="GO:0005765">
    <property type="term" value="C:lysosomal membrane"/>
    <property type="evidence" value="ECO:0007669"/>
    <property type="project" value="UniProtKB-SubCell"/>
</dbReference>
<dbReference type="Proteomes" id="UP000243579">
    <property type="component" value="Unassembled WGS sequence"/>
</dbReference>
<dbReference type="OrthoDB" id="2564984at2759"/>
<evidence type="ECO:0000256" key="2">
    <source>
        <dbReference type="ARBA" id="ARBA00004556"/>
    </source>
</evidence>
<dbReference type="InterPro" id="IPR019317">
    <property type="entry name" value="BRI3"/>
</dbReference>
<dbReference type="Pfam" id="PF10164">
    <property type="entry name" value="BRI3"/>
    <property type="match status" value="1"/>
</dbReference>
<evidence type="ECO:0000256" key="4">
    <source>
        <dbReference type="ARBA" id="ARBA00022490"/>
    </source>
</evidence>
<evidence type="ECO:0000256" key="8">
    <source>
        <dbReference type="ARBA" id="ARBA00023228"/>
    </source>
</evidence>
<name>A0A1V9YUV4_ACHHY</name>
<proteinExistence type="inferred from homology"/>
<gene>
    <name evidence="12" type="ORF">ACHHYP_06245</name>
</gene>
<dbReference type="GO" id="GO:0048471">
    <property type="term" value="C:perinuclear region of cytoplasm"/>
    <property type="evidence" value="ECO:0007669"/>
    <property type="project" value="UniProtKB-SubCell"/>
</dbReference>
<comment type="caution">
    <text evidence="12">The sequence shown here is derived from an EMBL/GenBank/DDBJ whole genome shotgun (WGS) entry which is preliminary data.</text>
</comment>
<comment type="similarity">
    <text evidence="3">Belongs to the BRI3 family.</text>
</comment>
<dbReference type="AlphaFoldDB" id="A0A1V9YUV4"/>
<comment type="subcellular location">
    <subcellularLocation>
        <location evidence="2">Cytoplasm</location>
        <location evidence="2">Perinuclear region</location>
    </subcellularLocation>
    <subcellularLocation>
        <location evidence="1">Lysosome membrane</location>
        <topology evidence="1">Multi-pass membrane protein</topology>
    </subcellularLocation>
</comment>
<dbReference type="PANTHER" id="PTHR13551:SF1">
    <property type="entry name" value="MEMBRANE PROTEIN BRI3"/>
    <property type="match status" value="1"/>
</dbReference>
<keyword evidence="13" id="KW-1185">Reference proteome</keyword>
<keyword evidence="6" id="KW-1133">Transmembrane helix</keyword>
<evidence type="ECO:0000256" key="1">
    <source>
        <dbReference type="ARBA" id="ARBA00004155"/>
    </source>
</evidence>
<accession>A0A1V9YUV4</accession>
<organism evidence="12 13">
    <name type="scientific">Achlya hypogyna</name>
    <name type="common">Oomycete</name>
    <name type="synonym">Protoachlya hypogyna</name>
    <dbReference type="NCBI Taxonomy" id="1202772"/>
    <lineage>
        <taxon>Eukaryota</taxon>
        <taxon>Sar</taxon>
        <taxon>Stramenopiles</taxon>
        <taxon>Oomycota</taxon>
        <taxon>Saprolegniomycetes</taxon>
        <taxon>Saprolegniales</taxon>
        <taxon>Achlyaceae</taxon>
        <taxon>Achlya</taxon>
    </lineage>
</organism>
<sequence>MANLVCQNCQFDQNLPNSAFCSRCGAPMSCNQAAYQAPPMAQAVPMQQAQYPGGQPQYVAQGVPVQARPEYVVVQPAPVVGQVLVVPGQMLTVDGYCAHAVQSNDFTLCGIVLGILFFPAENCQFDQNLPNSAFCSRCGAPTASKQAGYQPPAESHVVQIQQPHYQGGQQNQGQSAHVILPPTAIGGQVMVVPGQTLTAGGHCAHSVQSDDFTCCGICLGILCFPIGILCCLLMRERKCVHCGASIS</sequence>
<reference evidence="12 13" key="1">
    <citation type="journal article" date="2014" name="Genome Biol. Evol.">
        <title>The secreted proteins of Achlya hypogyna and Thraustotheca clavata identify the ancestral oomycete secretome and reveal gene acquisitions by horizontal gene transfer.</title>
        <authorList>
            <person name="Misner I."/>
            <person name="Blouin N."/>
            <person name="Leonard G."/>
            <person name="Richards T.A."/>
            <person name="Lane C.E."/>
        </authorList>
    </citation>
    <scope>NUCLEOTIDE SEQUENCE [LARGE SCALE GENOMIC DNA]</scope>
    <source>
        <strain evidence="12 13">ATCC 48635</strain>
    </source>
</reference>
<keyword evidence="7" id="KW-0472">Membrane</keyword>
<evidence type="ECO:0000256" key="9">
    <source>
        <dbReference type="ARBA" id="ARBA00035284"/>
    </source>
</evidence>
<evidence type="ECO:0000256" key="5">
    <source>
        <dbReference type="ARBA" id="ARBA00022692"/>
    </source>
</evidence>
<evidence type="ECO:0000256" key="10">
    <source>
        <dbReference type="ARBA" id="ARBA00035449"/>
    </source>
</evidence>
<evidence type="ECO:0000256" key="3">
    <source>
        <dbReference type="ARBA" id="ARBA00008090"/>
    </source>
</evidence>
<evidence type="ECO:0000256" key="11">
    <source>
        <dbReference type="ARBA" id="ARBA00046593"/>
    </source>
</evidence>
<keyword evidence="4" id="KW-0963">Cytoplasm</keyword>
<evidence type="ECO:0000313" key="13">
    <source>
        <dbReference type="Proteomes" id="UP000243579"/>
    </source>
</evidence>
<keyword evidence="8" id="KW-0458">Lysosome</keyword>
<evidence type="ECO:0000256" key="6">
    <source>
        <dbReference type="ARBA" id="ARBA00022989"/>
    </source>
</evidence>
<comment type="subunit">
    <text evidence="11">Interacts with BRI3BP. Interacts with MGAT1 and IFITM3.</text>
</comment>
<dbReference type="PANTHER" id="PTHR13551">
    <property type="entry name" value="BRAIN PROTEIN I3"/>
    <property type="match status" value="1"/>
</dbReference>